<proteinExistence type="predicted"/>
<evidence type="ECO:0000313" key="3">
    <source>
        <dbReference type="Proteomes" id="UP000237819"/>
    </source>
</evidence>
<dbReference type="RefSeq" id="WP_105337181.1">
    <property type="nucleotide sequence ID" value="NZ_PUHZ01000020.1"/>
</dbReference>
<reference evidence="2 3" key="1">
    <citation type="submission" date="2018-02" db="EMBL/GenBank/DDBJ databases">
        <title>Comparative genomes isolates from brazilian mangrove.</title>
        <authorList>
            <person name="Araujo J.E."/>
            <person name="Taketani R.G."/>
            <person name="Silva M.C.P."/>
            <person name="Loureco M.V."/>
            <person name="Andreote F.D."/>
        </authorList>
    </citation>
    <scope>NUCLEOTIDE SEQUENCE [LARGE SCALE GENOMIC DNA]</scope>
    <source>
        <strain evidence="2 3">Nap-Phe MGV</strain>
    </source>
</reference>
<sequence>MSSGSATLKISTDTKDGQAAVKQLVEQMQKLREENRKLAEESNKAADAGSKGFSKLADSLKSTLTQIVSVGGGFEAVRRSLEDIQRIQDAMALKSKTIGQAQAEWMGNAGGLTAQQKAAGLDAATKASIAAGVSPTMGISAHSKAMSSTSADVAASTRALKTAAPISGGNQATLDEMTAGVALISGATGMKEEESAGLMMSFQANSLVRNTGKVAAAVPSAIQSGIATSKGISNREAARQSVGGLAWMTHAGDVNGDTSRTGFVNLNTSLETFYRDRGITDPGSFQGRVSGLQGDQRLAEAYLKKYPGEALFQAQTRGLLTNDPATVADFNKTMGSIKADVSAYKSQAQAMQYGTPELAANTIANQAQALGQSRAMADPAGAMMAEMRNLTDMQFESSAAAGKGDWLRWRNIRGYGSRTSGFAFGRNEQADRELMMSFDEFRATAGDLPKGGYSPDIGNVQDYMQRQIDEETDPTLKAILETQRDTYNVQLRIAEALEKNISKPTIQPNIHVEGR</sequence>
<evidence type="ECO:0000256" key="1">
    <source>
        <dbReference type="SAM" id="Coils"/>
    </source>
</evidence>
<dbReference type="Proteomes" id="UP000237819">
    <property type="component" value="Unassembled WGS sequence"/>
</dbReference>
<name>A0A2S8GID8_9BACT</name>
<keyword evidence="1" id="KW-0175">Coiled coil</keyword>
<organism evidence="2 3">
    <name type="scientific">Blastopirellula marina</name>
    <dbReference type="NCBI Taxonomy" id="124"/>
    <lineage>
        <taxon>Bacteria</taxon>
        <taxon>Pseudomonadati</taxon>
        <taxon>Planctomycetota</taxon>
        <taxon>Planctomycetia</taxon>
        <taxon>Pirellulales</taxon>
        <taxon>Pirellulaceae</taxon>
        <taxon>Blastopirellula</taxon>
    </lineage>
</organism>
<accession>A0A2S8GID8</accession>
<feature type="coiled-coil region" evidence="1">
    <location>
        <begin position="14"/>
        <end position="51"/>
    </location>
</feature>
<protein>
    <submittedName>
        <fullName evidence="2">Uncharacterized protein</fullName>
    </submittedName>
</protein>
<gene>
    <name evidence="2" type="ORF">C5Y93_19765</name>
</gene>
<dbReference type="AlphaFoldDB" id="A0A2S8GID8"/>
<evidence type="ECO:0000313" key="2">
    <source>
        <dbReference type="EMBL" id="PQO44212.1"/>
    </source>
</evidence>
<dbReference type="EMBL" id="PUHZ01000020">
    <property type="protein sequence ID" value="PQO44212.1"/>
    <property type="molecule type" value="Genomic_DNA"/>
</dbReference>
<comment type="caution">
    <text evidence="2">The sequence shown here is derived from an EMBL/GenBank/DDBJ whole genome shotgun (WGS) entry which is preliminary data.</text>
</comment>